<evidence type="ECO:0000256" key="7">
    <source>
        <dbReference type="RuleBase" id="RU363032"/>
    </source>
</evidence>
<name>A0ABZ0TZM4_9FIRM</name>
<evidence type="ECO:0000256" key="3">
    <source>
        <dbReference type="ARBA" id="ARBA00022475"/>
    </source>
</evidence>
<evidence type="ECO:0000256" key="2">
    <source>
        <dbReference type="ARBA" id="ARBA00022448"/>
    </source>
</evidence>
<evidence type="ECO:0000256" key="5">
    <source>
        <dbReference type="ARBA" id="ARBA00022989"/>
    </source>
</evidence>
<dbReference type="CDD" id="cd06261">
    <property type="entry name" value="TM_PBP2"/>
    <property type="match status" value="1"/>
</dbReference>
<dbReference type="InterPro" id="IPR000515">
    <property type="entry name" value="MetI-like"/>
</dbReference>
<evidence type="ECO:0000259" key="8">
    <source>
        <dbReference type="PROSITE" id="PS50928"/>
    </source>
</evidence>
<evidence type="ECO:0000313" key="9">
    <source>
        <dbReference type="EMBL" id="WPX08922.1"/>
    </source>
</evidence>
<feature type="transmembrane region" description="Helical" evidence="7">
    <location>
        <begin position="251"/>
        <end position="269"/>
    </location>
</feature>
<comment type="subcellular location">
    <subcellularLocation>
        <location evidence="1 7">Cell membrane</location>
        <topology evidence="1 7">Multi-pass membrane protein</topology>
    </subcellularLocation>
</comment>
<feature type="transmembrane region" description="Helical" evidence="7">
    <location>
        <begin position="147"/>
        <end position="169"/>
    </location>
</feature>
<gene>
    <name evidence="9" type="ORF">SOJ16_000085</name>
</gene>
<keyword evidence="2 7" id="KW-0813">Transport</keyword>
<comment type="similarity">
    <text evidence="7">Belongs to the binding-protein-dependent transport system permease family.</text>
</comment>
<keyword evidence="6 7" id="KW-0472">Membrane</keyword>
<evidence type="ECO:0000256" key="1">
    <source>
        <dbReference type="ARBA" id="ARBA00004651"/>
    </source>
</evidence>
<dbReference type="PANTHER" id="PTHR43744">
    <property type="entry name" value="ABC TRANSPORTER PERMEASE PROTEIN MG189-RELATED-RELATED"/>
    <property type="match status" value="1"/>
</dbReference>
<dbReference type="Pfam" id="PF00528">
    <property type="entry name" value="BPD_transp_1"/>
    <property type="match status" value="1"/>
</dbReference>
<dbReference type="EMBL" id="CP139957">
    <property type="protein sequence ID" value="WPX08922.1"/>
    <property type="molecule type" value="Genomic_DNA"/>
</dbReference>
<evidence type="ECO:0000313" key="10">
    <source>
        <dbReference type="Proteomes" id="UP001322744"/>
    </source>
</evidence>
<feature type="transmembrane region" description="Helical" evidence="7">
    <location>
        <begin position="82"/>
        <end position="103"/>
    </location>
</feature>
<keyword evidence="4 7" id="KW-0812">Transmembrane</keyword>
<keyword evidence="3" id="KW-1003">Cell membrane</keyword>
<protein>
    <submittedName>
        <fullName evidence="9">Carbohydrate ABC transporter permease</fullName>
    </submittedName>
</protein>
<dbReference type="PANTHER" id="PTHR43744:SF12">
    <property type="entry name" value="ABC TRANSPORTER PERMEASE PROTEIN MG189-RELATED"/>
    <property type="match status" value="1"/>
</dbReference>
<organism evidence="9 10">
    <name type="scientific">Anaerocellum danielii</name>
    <dbReference type="NCBI Taxonomy" id="1387557"/>
    <lineage>
        <taxon>Bacteria</taxon>
        <taxon>Bacillati</taxon>
        <taxon>Bacillota</taxon>
        <taxon>Bacillota incertae sedis</taxon>
        <taxon>Caldicellulosiruptorales</taxon>
        <taxon>Caldicellulosiruptoraceae</taxon>
        <taxon>Anaerocellum</taxon>
    </lineage>
</organism>
<dbReference type="PROSITE" id="PS50928">
    <property type="entry name" value="ABC_TM1"/>
    <property type="match status" value="1"/>
</dbReference>
<accession>A0ABZ0TZM4</accession>
<keyword evidence="5 7" id="KW-1133">Transmembrane helix</keyword>
<feature type="transmembrane region" description="Helical" evidence="7">
    <location>
        <begin position="12"/>
        <end position="38"/>
    </location>
</feature>
<reference evidence="9 10" key="1">
    <citation type="submission" date="2023-12" db="EMBL/GenBank/DDBJ databases">
        <authorList>
            <person name="Manesh M.J.H."/>
            <person name="Bing R.G."/>
            <person name="Willard D.J."/>
            <person name="Kelly R.M."/>
        </authorList>
    </citation>
    <scope>NUCLEOTIDE SEQUENCE [LARGE SCALE GENOMIC DNA]</scope>
    <source>
        <strain evidence="9 10">DSM 8977</strain>
    </source>
</reference>
<dbReference type="RefSeq" id="WP_045173485.1">
    <property type="nucleotide sequence ID" value="NZ_CP139957.1"/>
</dbReference>
<dbReference type="InterPro" id="IPR035906">
    <property type="entry name" value="MetI-like_sf"/>
</dbReference>
<feature type="domain" description="ABC transmembrane type-1" evidence="8">
    <location>
        <begin position="78"/>
        <end position="269"/>
    </location>
</feature>
<dbReference type="Proteomes" id="UP001322744">
    <property type="component" value="Chromosome"/>
</dbReference>
<sequence>MKVFAKYIKLSPVAKVVIFAFLTFYSILTLFPLIWLVYNSVKTNNDFLANPFGLPQLSKLQLKNYYDAWVTMGIQRFTINSLIISSVSVIFSLIISSMAAYAIERMIWRSSQKVLNYFLSGIMVPIQIILIPLFINFKKLNLLDSRIGLLIPTVAFALPTSIFILTGFYKTIPRELEEAALLDGCSVYKIFYKIILPLTMPAFVTIAVFNFLGAWNDLLIPLVLIQTPEKMTLPVGLLNFRGMYGAELTKMFAAVVISAIPSIIIYFVLQDKLLKGMIAGAVKG</sequence>
<proteinExistence type="inferred from homology"/>
<dbReference type="SUPFAM" id="SSF161098">
    <property type="entry name" value="MetI-like"/>
    <property type="match status" value="1"/>
</dbReference>
<evidence type="ECO:0000256" key="6">
    <source>
        <dbReference type="ARBA" id="ARBA00023136"/>
    </source>
</evidence>
<evidence type="ECO:0000256" key="4">
    <source>
        <dbReference type="ARBA" id="ARBA00022692"/>
    </source>
</evidence>
<feature type="transmembrane region" description="Helical" evidence="7">
    <location>
        <begin position="115"/>
        <end position="135"/>
    </location>
</feature>
<keyword evidence="10" id="KW-1185">Reference proteome</keyword>
<feature type="transmembrane region" description="Helical" evidence="7">
    <location>
        <begin position="190"/>
        <end position="212"/>
    </location>
</feature>
<dbReference type="Gene3D" id="1.10.3720.10">
    <property type="entry name" value="MetI-like"/>
    <property type="match status" value="1"/>
</dbReference>